<dbReference type="WBParaSite" id="PDA_v2.g18484.t1">
    <property type="protein sequence ID" value="PDA_v2.g18484.t1"/>
    <property type="gene ID" value="PDA_v2.g18484"/>
</dbReference>
<sequence length="145" mass="16650">MFLRCFLLIPVLVVFVSSSCPSSNTWKKNCYVFGTEKLGFSKAEVACIQKGGHLASIHDFFELDVIGQAAEFAYHSRTDYWIGAYKLGKTWQWTDKSNFSNFTDWARGEPQNIAEYGCAFMTYFNWDWKTENCANLKSYVCTVPI</sequence>
<dbReference type="SMART" id="SM00034">
    <property type="entry name" value="CLECT"/>
    <property type="match status" value="1"/>
</dbReference>
<proteinExistence type="predicted"/>
<dbReference type="CDD" id="cd00037">
    <property type="entry name" value="CLECT"/>
    <property type="match status" value="1"/>
</dbReference>
<evidence type="ECO:0000313" key="4">
    <source>
        <dbReference type="WBParaSite" id="PDA_v2.g18484.t1"/>
    </source>
</evidence>
<name>A0A914PUH2_9BILA</name>
<dbReference type="InterPro" id="IPR016187">
    <property type="entry name" value="CTDL_fold"/>
</dbReference>
<keyword evidence="1" id="KW-0732">Signal</keyword>
<evidence type="ECO:0000256" key="1">
    <source>
        <dbReference type="SAM" id="SignalP"/>
    </source>
</evidence>
<dbReference type="AlphaFoldDB" id="A0A914PUH2"/>
<organism evidence="3 4">
    <name type="scientific">Panagrolaimus davidi</name>
    <dbReference type="NCBI Taxonomy" id="227884"/>
    <lineage>
        <taxon>Eukaryota</taxon>
        <taxon>Metazoa</taxon>
        <taxon>Ecdysozoa</taxon>
        <taxon>Nematoda</taxon>
        <taxon>Chromadorea</taxon>
        <taxon>Rhabditida</taxon>
        <taxon>Tylenchina</taxon>
        <taxon>Panagrolaimomorpha</taxon>
        <taxon>Panagrolaimoidea</taxon>
        <taxon>Panagrolaimidae</taxon>
        <taxon>Panagrolaimus</taxon>
    </lineage>
</organism>
<dbReference type="PANTHER" id="PTHR22803">
    <property type="entry name" value="MANNOSE, PHOSPHOLIPASE, LECTIN RECEPTOR RELATED"/>
    <property type="match status" value="1"/>
</dbReference>
<dbReference type="PROSITE" id="PS50041">
    <property type="entry name" value="C_TYPE_LECTIN_2"/>
    <property type="match status" value="1"/>
</dbReference>
<evidence type="ECO:0000313" key="3">
    <source>
        <dbReference type="Proteomes" id="UP000887578"/>
    </source>
</evidence>
<dbReference type="InterPro" id="IPR016186">
    <property type="entry name" value="C-type_lectin-like/link_sf"/>
</dbReference>
<dbReference type="SUPFAM" id="SSF56436">
    <property type="entry name" value="C-type lectin-like"/>
    <property type="match status" value="1"/>
</dbReference>
<dbReference type="InterPro" id="IPR001304">
    <property type="entry name" value="C-type_lectin-like"/>
</dbReference>
<feature type="domain" description="C-type lectin" evidence="2">
    <location>
        <begin position="26"/>
        <end position="142"/>
    </location>
</feature>
<dbReference type="Proteomes" id="UP000887578">
    <property type="component" value="Unplaced"/>
</dbReference>
<feature type="signal peptide" evidence="1">
    <location>
        <begin position="1"/>
        <end position="18"/>
    </location>
</feature>
<dbReference type="PROSITE" id="PS51257">
    <property type="entry name" value="PROKAR_LIPOPROTEIN"/>
    <property type="match status" value="1"/>
</dbReference>
<feature type="chain" id="PRO_5037869956" evidence="1">
    <location>
        <begin position="19"/>
        <end position="145"/>
    </location>
</feature>
<evidence type="ECO:0000259" key="2">
    <source>
        <dbReference type="PROSITE" id="PS50041"/>
    </source>
</evidence>
<reference evidence="4" key="1">
    <citation type="submission" date="2022-11" db="UniProtKB">
        <authorList>
            <consortium name="WormBaseParasite"/>
        </authorList>
    </citation>
    <scope>IDENTIFICATION</scope>
</reference>
<dbReference type="InterPro" id="IPR050111">
    <property type="entry name" value="C-type_lectin/snaclec_domain"/>
</dbReference>
<dbReference type="Pfam" id="PF00059">
    <property type="entry name" value="Lectin_C"/>
    <property type="match status" value="1"/>
</dbReference>
<protein>
    <submittedName>
        <fullName evidence="4">C-type lectin domain-containing protein</fullName>
    </submittedName>
</protein>
<dbReference type="Gene3D" id="3.10.100.10">
    <property type="entry name" value="Mannose-Binding Protein A, subunit A"/>
    <property type="match status" value="1"/>
</dbReference>
<keyword evidence="3" id="KW-1185">Reference proteome</keyword>
<accession>A0A914PUH2</accession>